<dbReference type="InterPro" id="IPR000847">
    <property type="entry name" value="LysR_HTH_N"/>
</dbReference>
<dbReference type="Proteomes" id="UP000670947">
    <property type="component" value="Unassembled WGS sequence"/>
</dbReference>
<dbReference type="RefSeq" id="WP_208847828.1">
    <property type="nucleotide sequence ID" value="NZ_JAGGDJ010000006.1"/>
</dbReference>
<comment type="caution">
    <text evidence="6">The sequence shown here is derived from an EMBL/GenBank/DDBJ whole genome shotgun (WGS) entry which is preliminary data.</text>
</comment>
<dbReference type="CDD" id="cd05466">
    <property type="entry name" value="PBP2_LTTR_substrate"/>
    <property type="match status" value="1"/>
</dbReference>
<dbReference type="InterPro" id="IPR036388">
    <property type="entry name" value="WH-like_DNA-bd_sf"/>
</dbReference>
<keyword evidence="3" id="KW-0238">DNA-binding</keyword>
<accession>A0ABS3W9R1</accession>
<evidence type="ECO:0000256" key="3">
    <source>
        <dbReference type="ARBA" id="ARBA00023125"/>
    </source>
</evidence>
<dbReference type="PROSITE" id="PS50931">
    <property type="entry name" value="HTH_LYSR"/>
    <property type="match status" value="1"/>
</dbReference>
<dbReference type="PANTHER" id="PTHR30126">
    <property type="entry name" value="HTH-TYPE TRANSCRIPTIONAL REGULATOR"/>
    <property type="match status" value="1"/>
</dbReference>
<evidence type="ECO:0000256" key="4">
    <source>
        <dbReference type="ARBA" id="ARBA00023163"/>
    </source>
</evidence>
<keyword evidence="2" id="KW-0805">Transcription regulation</keyword>
<dbReference type="InterPro" id="IPR005119">
    <property type="entry name" value="LysR_subst-bd"/>
</dbReference>
<evidence type="ECO:0000313" key="6">
    <source>
        <dbReference type="EMBL" id="MBO7744896.1"/>
    </source>
</evidence>
<name>A0ABS3W9R1_9BACL</name>
<dbReference type="PRINTS" id="PR00039">
    <property type="entry name" value="HTHLYSR"/>
</dbReference>
<proteinExistence type="inferred from homology"/>
<comment type="similarity">
    <text evidence="1">Belongs to the LysR transcriptional regulatory family.</text>
</comment>
<dbReference type="EMBL" id="JAGGDJ010000006">
    <property type="protein sequence ID" value="MBO7744896.1"/>
    <property type="molecule type" value="Genomic_DNA"/>
</dbReference>
<dbReference type="Pfam" id="PF00126">
    <property type="entry name" value="HTH_1"/>
    <property type="match status" value="1"/>
</dbReference>
<evidence type="ECO:0000259" key="5">
    <source>
        <dbReference type="PROSITE" id="PS50931"/>
    </source>
</evidence>
<dbReference type="Pfam" id="PF03466">
    <property type="entry name" value="LysR_substrate"/>
    <property type="match status" value="1"/>
</dbReference>
<evidence type="ECO:0000256" key="2">
    <source>
        <dbReference type="ARBA" id="ARBA00023015"/>
    </source>
</evidence>
<dbReference type="Gene3D" id="3.40.190.290">
    <property type="match status" value="1"/>
</dbReference>
<feature type="domain" description="HTH lysR-type" evidence="5">
    <location>
        <begin position="4"/>
        <end position="61"/>
    </location>
</feature>
<gene>
    <name evidence="6" type="ORF">I8J29_11870</name>
</gene>
<organism evidence="6 7">
    <name type="scientific">Paenibacillus artemisiicola</name>
    <dbReference type="NCBI Taxonomy" id="1172618"/>
    <lineage>
        <taxon>Bacteria</taxon>
        <taxon>Bacillati</taxon>
        <taxon>Bacillota</taxon>
        <taxon>Bacilli</taxon>
        <taxon>Bacillales</taxon>
        <taxon>Paenibacillaceae</taxon>
        <taxon>Paenibacillus</taxon>
    </lineage>
</organism>
<keyword evidence="7" id="KW-1185">Reference proteome</keyword>
<dbReference type="InterPro" id="IPR036390">
    <property type="entry name" value="WH_DNA-bd_sf"/>
</dbReference>
<dbReference type="PANTHER" id="PTHR30126:SF64">
    <property type="entry name" value="HTH-TYPE TRANSCRIPTIONAL REGULATOR CITR"/>
    <property type="match status" value="1"/>
</dbReference>
<reference evidence="6 7" key="1">
    <citation type="submission" date="2021-03" db="EMBL/GenBank/DDBJ databases">
        <title>Paenibacillus artemisicola MWE-103 whole genome sequence.</title>
        <authorList>
            <person name="Ham Y.J."/>
        </authorList>
    </citation>
    <scope>NUCLEOTIDE SEQUENCE [LARGE SCALE GENOMIC DNA]</scope>
    <source>
        <strain evidence="6 7">MWE-103</strain>
    </source>
</reference>
<protein>
    <submittedName>
        <fullName evidence="6">LysR family transcriptional regulator</fullName>
    </submittedName>
</protein>
<sequence>MSDINLEWYRSFYWCARTGSLSRAAERLHITQPAISHTLKQLEELLGGALFVRGPRGVRLTGEGEVLYRHVEQAFKVVEAGERKMRDMNQLAYGELEIGAGDSLCKHVLLPVLEQYHARYPQIRIRVTNRTTPETLALLKEGAIDLGIVHLPAEESGVDFTPFRLQQDCLVGGRRYAELAGDEPLKPLDLARYPLMMLEEGTSTRRHLDAYAESHGISLRPELELGSMDLLADFAKSGLGLAFVVRDYYARELANGELVELPLAAPIPARAAGIATRKGVPRSQAAKRLLALLQPEPGVT</sequence>
<evidence type="ECO:0000256" key="1">
    <source>
        <dbReference type="ARBA" id="ARBA00009437"/>
    </source>
</evidence>
<dbReference type="Gene3D" id="1.10.10.10">
    <property type="entry name" value="Winged helix-like DNA-binding domain superfamily/Winged helix DNA-binding domain"/>
    <property type="match status" value="1"/>
</dbReference>
<dbReference type="SUPFAM" id="SSF53850">
    <property type="entry name" value="Periplasmic binding protein-like II"/>
    <property type="match status" value="1"/>
</dbReference>
<keyword evidence="4" id="KW-0804">Transcription</keyword>
<dbReference type="SUPFAM" id="SSF46785">
    <property type="entry name" value="Winged helix' DNA-binding domain"/>
    <property type="match status" value="1"/>
</dbReference>
<evidence type="ECO:0000313" key="7">
    <source>
        <dbReference type="Proteomes" id="UP000670947"/>
    </source>
</evidence>